<dbReference type="Gene3D" id="2.60.120.260">
    <property type="entry name" value="Galactose-binding domain-like"/>
    <property type="match status" value="1"/>
</dbReference>
<comment type="caution">
    <text evidence="4">The sequence shown here is derived from an EMBL/GenBank/DDBJ whole genome shotgun (WGS) entry which is preliminary data.</text>
</comment>
<evidence type="ECO:0000259" key="3">
    <source>
        <dbReference type="PROSITE" id="PS51117"/>
    </source>
</evidence>
<protein>
    <submittedName>
        <fullName evidence="4">Laminin subunit alpha-1</fullName>
    </submittedName>
</protein>
<sequence>LFPAIFNLASNAEISSNATCGDPEPEVYCKLVEHVPGRRIKNPHCPKCDANSVLSKERHPITNAIDGTNQWWQSPSIKNGRQLHWITITLDLKQVRTTQELKTSTLMQNYTVTS</sequence>
<feature type="domain" description="Laminin N-terminal" evidence="3">
    <location>
        <begin position="1"/>
        <end position="114"/>
    </location>
</feature>
<dbReference type="Pfam" id="PF00055">
    <property type="entry name" value="Laminin_N"/>
    <property type="match status" value="1"/>
</dbReference>
<dbReference type="InterPro" id="IPR008211">
    <property type="entry name" value="Laminin_N"/>
</dbReference>
<name>A0ABU7E5F7_9TELE</name>
<feature type="non-terminal residue" evidence="4">
    <location>
        <position position="1"/>
    </location>
</feature>
<evidence type="ECO:0000256" key="1">
    <source>
        <dbReference type="ARBA" id="ARBA00023157"/>
    </source>
</evidence>
<dbReference type="InterPro" id="IPR050440">
    <property type="entry name" value="Laminin/Netrin_ECM"/>
</dbReference>
<dbReference type="PANTHER" id="PTHR10574">
    <property type="entry name" value="NETRIN/LAMININ-RELATED"/>
    <property type="match status" value="1"/>
</dbReference>
<keyword evidence="2" id="KW-0424">Laminin EGF-like domain</keyword>
<keyword evidence="5" id="KW-1185">Reference proteome</keyword>
<dbReference type="PANTHER" id="PTHR10574:SF409">
    <property type="entry name" value="LAMININ SUBUNIT ALPHA-1"/>
    <property type="match status" value="1"/>
</dbReference>
<reference evidence="4 5" key="1">
    <citation type="submission" date="2021-06" db="EMBL/GenBank/DDBJ databases">
        <authorList>
            <person name="Palmer J.M."/>
        </authorList>
    </citation>
    <scope>NUCLEOTIDE SEQUENCE [LARGE SCALE GENOMIC DNA]</scope>
    <source>
        <strain evidence="4 5">CL_MEX2019</strain>
        <tissue evidence="4">Muscle</tissue>
    </source>
</reference>
<proteinExistence type="predicted"/>
<keyword evidence="1" id="KW-1015">Disulfide bond</keyword>
<evidence type="ECO:0000313" key="5">
    <source>
        <dbReference type="Proteomes" id="UP001352852"/>
    </source>
</evidence>
<gene>
    <name evidence="4" type="primary">LAMA1_1</name>
    <name evidence="4" type="ORF">CHARACLAT_032706</name>
</gene>
<accession>A0ABU7E5F7</accession>
<dbReference type="SMART" id="SM00136">
    <property type="entry name" value="LamNT"/>
    <property type="match status" value="1"/>
</dbReference>
<dbReference type="PROSITE" id="PS51117">
    <property type="entry name" value="LAMININ_NTER"/>
    <property type="match status" value="1"/>
</dbReference>
<evidence type="ECO:0000256" key="2">
    <source>
        <dbReference type="ARBA" id="ARBA00023292"/>
    </source>
</evidence>
<evidence type="ECO:0000313" key="4">
    <source>
        <dbReference type="EMBL" id="MED6282488.1"/>
    </source>
</evidence>
<dbReference type="Proteomes" id="UP001352852">
    <property type="component" value="Unassembled WGS sequence"/>
</dbReference>
<dbReference type="EMBL" id="JAHUTJ010047031">
    <property type="protein sequence ID" value="MED6282488.1"/>
    <property type="molecule type" value="Genomic_DNA"/>
</dbReference>
<organism evidence="4 5">
    <name type="scientific">Characodon lateralis</name>
    <dbReference type="NCBI Taxonomy" id="208331"/>
    <lineage>
        <taxon>Eukaryota</taxon>
        <taxon>Metazoa</taxon>
        <taxon>Chordata</taxon>
        <taxon>Craniata</taxon>
        <taxon>Vertebrata</taxon>
        <taxon>Euteleostomi</taxon>
        <taxon>Actinopterygii</taxon>
        <taxon>Neopterygii</taxon>
        <taxon>Teleostei</taxon>
        <taxon>Neoteleostei</taxon>
        <taxon>Acanthomorphata</taxon>
        <taxon>Ovalentaria</taxon>
        <taxon>Atherinomorphae</taxon>
        <taxon>Cyprinodontiformes</taxon>
        <taxon>Goodeidae</taxon>
        <taxon>Characodon</taxon>
    </lineage>
</organism>